<dbReference type="AlphaFoldDB" id="A0A5P2D5P6"/>
<feature type="region of interest" description="Disordered" evidence="1">
    <location>
        <begin position="129"/>
        <end position="148"/>
    </location>
</feature>
<accession>A0A5P2D5P6</accession>
<feature type="region of interest" description="Disordered" evidence="1">
    <location>
        <begin position="1"/>
        <end position="59"/>
    </location>
</feature>
<protein>
    <submittedName>
        <fullName evidence="2">Uncharacterized protein</fullName>
    </submittedName>
</protein>
<feature type="compositionally biased region" description="Pro residues" evidence="1">
    <location>
        <begin position="45"/>
        <end position="58"/>
    </location>
</feature>
<dbReference type="EMBL" id="CP029190">
    <property type="protein sequence ID" value="QES50512.1"/>
    <property type="molecule type" value="Genomic_DNA"/>
</dbReference>
<evidence type="ECO:0000313" key="3">
    <source>
        <dbReference type="Proteomes" id="UP000325211"/>
    </source>
</evidence>
<proteinExistence type="predicted"/>
<evidence type="ECO:0000256" key="1">
    <source>
        <dbReference type="SAM" id="MobiDB-lite"/>
    </source>
</evidence>
<evidence type="ECO:0000313" key="2">
    <source>
        <dbReference type="EMBL" id="QES50512.1"/>
    </source>
</evidence>
<sequence>MSRPVVDPGRQMSAAETNAGRYGIVDRGEVERWGYRNPLEEQPGPDRPPAAAQPPAPTPAELAVWTDTCSGEARRALTGGAPVDTMALVLRLRKEAADSALADPRLRTAFAGWSACMGRAGYSYADPWQANDDADDRRARAGDRQRGEREDVAMALADLGCRAEHGVTDLWYALDSAYQSRLVEEHRGDLDRTRGHLAEVRKRTAEILAGS</sequence>
<name>A0A5P2D5P6_STRVZ</name>
<gene>
    <name evidence="2" type="ORF">DEJ50_24485</name>
</gene>
<organism evidence="2 3">
    <name type="scientific">Streptomyces venezuelae</name>
    <dbReference type="NCBI Taxonomy" id="54571"/>
    <lineage>
        <taxon>Bacteria</taxon>
        <taxon>Bacillati</taxon>
        <taxon>Actinomycetota</taxon>
        <taxon>Actinomycetes</taxon>
        <taxon>Kitasatosporales</taxon>
        <taxon>Streptomycetaceae</taxon>
        <taxon>Streptomyces</taxon>
    </lineage>
</organism>
<feature type="compositionally biased region" description="Basic and acidic residues" evidence="1">
    <location>
        <begin position="24"/>
        <end position="34"/>
    </location>
</feature>
<dbReference type="Proteomes" id="UP000325211">
    <property type="component" value="Chromosome"/>
</dbReference>
<feature type="compositionally biased region" description="Basic and acidic residues" evidence="1">
    <location>
        <begin position="135"/>
        <end position="148"/>
    </location>
</feature>
<reference evidence="2 3" key="1">
    <citation type="submission" date="2018-05" db="EMBL/GenBank/DDBJ databases">
        <title>Streptomyces venezuelae.</title>
        <authorList>
            <person name="Kim W."/>
            <person name="Lee N."/>
            <person name="Cho B.-K."/>
        </authorList>
    </citation>
    <scope>NUCLEOTIDE SEQUENCE [LARGE SCALE GENOMIC DNA]</scope>
    <source>
        <strain evidence="2 3">ATCC 21782</strain>
    </source>
</reference>